<dbReference type="Gene3D" id="3.40.50.300">
    <property type="entry name" value="P-loop containing nucleotide triphosphate hydrolases"/>
    <property type="match status" value="1"/>
</dbReference>
<keyword evidence="1" id="KW-0378">Hydrolase</keyword>
<dbReference type="GO" id="GO:0090374">
    <property type="term" value="P:oligopeptide export from mitochondrion"/>
    <property type="evidence" value="ECO:0007669"/>
    <property type="project" value="TreeGrafter"/>
</dbReference>
<proteinExistence type="predicted"/>
<dbReference type="SUPFAM" id="SSF52540">
    <property type="entry name" value="P-loop containing nucleoside triphosphate hydrolases"/>
    <property type="match status" value="1"/>
</dbReference>
<evidence type="ECO:0000313" key="1">
    <source>
        <dbReference type="EMBL" id="MPM58551.1"/>
    </source>
</evidence>
<comment type="caution">
    <text evidence="1">The sequence shown here is derived from an EMBL/GenBank/DDBJ whole genome shotgun (WGS) entry which is preliminary data.</text>
</comment>
<dbReference type="GO" id="GO:0015421">
    <property type="term" value="F:ABC-type oligopeptide transporter activity"/>
    <property type="evidence" value="ECO:0007669"/>
    <property type="project" value="TreeGrafter"/>
</dbReference>
<dbReference type="GO" id="GO:0016787">
    <property type="term" value="F:hydrolase activity"/>
    <property type="evidence" value="ECO:0007669"/>
    <property type="project" value="UniProtKB-KW"/>
</dbReference>
<dbReference type="EC" id="3.6.3.-" evidence="1"/>
<gene>
    <name evidence="1" type="ORF">SDC9_105382</name>
</gene>
<protein>
    <submittedName>
        <fullName evidence="1">Putative multidrug export ATP-binding/permease protein</fullName>
        <ecNumber evidence="1">3.6.3.-</ecNumber>
    </submittedName>
</protein>
<accession>A0A645B1V4</accession>
<organism evidence="1">
    <name type="scientific">bioreactor metagenome</name>
    <dbReference type="NCBI Taxonomy" id="1076179"/>
    <lineage>
        <taxon>unclassified sequences</taxon>
        <taxon>metagenomes</taxon>
        <taxon>ecological metagenomes</taxon>
    </lineage>
</organism>
<dbReference type="GO" id="GO:0005524">
    <property type="term" value="F:ATP binding"/>
    <property type="evidence" value="ECO:0007669"/>
    <property type="project" value="UniProtKB-KW"/>
</dbReference>
<dbReference type="PANTHER" id="PTHR43394">
    <property type="entry name" value="ATP-DEPENDENT PERMEASE MDL1, MITOCHONDRIAL"/>
    <property type="match status" value="1"/>
</dbReference>
<keyword evidence="1" id="KW-0067">ATP-binding</keyword>
<dbReference type="AlphaFoldDB" id="A0A645B1V4"/>
<dbReference type="EMBL" id="VSSQ01016826">
    <property type="protein sequence ID" value="MPM58551.1"/>
    <property type="molecule type" value="Genomic_DNA"/>
</dbReference>
<reference evidence="1" key="1">
    <citation type="submission" date="2019-08" db="EMBL/GenBank/DDBJ databases">
        <authorList>
            <person name="Kucharzyk K."/>
            <person name="Murdoch R.W."/>
            <person name="Higgins S."/>
            <person name="Loffler F."/>
        </authorList>
    </citation>
    <scope>NUCLEOTIDE SEQUENCE</scope>
</reference>
<dbReference type="InterPro" id="IPR039421">
    <property type="entry name" value="Type_1_exporter"/>
</dbReference>
<dbReference type="PANTHER" id="PTHR43394:SF1">
    <property type="entry name" value="ATP-BINDING CASSETTE SUB-FAMILY B MEMBER 10, MITOCHONDRIAL"/>
    <property type="match status" value="1"/>
</dbReference>
<name>A0A645B1V4_9ZZZZ</name>
<keyword evidence="1" id="KW-0547">Nucleotide-binding</keyword>
<dbReference type="InterPro" id="IPR027417">
    <property type="entry name" value="P-loop_NTPase"/>
</dbReference>
<sequence length="95" mass="10555">MKNPPILILDEATSALDNTSELIIQKSLEDLSKGRTTIVVAHRLSTVKNADEIVVLTDKGIIEKGPHEELMAKEGVYSKLYNAQFKGFIPDEINF</sequence>
<dbReference type="GO" id="GO:0005743">
    <property type="term" value="C:mitochondrial inner membrane"/>
    <property type="evidence" value="ECO:0007669"/>
    <property type="project" value="TreeGrafter"/>
</dbReference>